<dbReference type="PANTHER" id="PTHR36444">
    <property type="entry name" value="TRANSCRIPTIONAL REGULATOR PROTEIN YOBU-RELATED"/>
    <property type="match status" value="1"/>
</dbReference>
<evidence type="ECO:0000313" key="3">
    <source>
        <dbReference type="Proteomes" id="UP000288227"/>
    </source>
</evidence>
<comment type="caution">
    <text evidence="2">The sequence shown here is derived from an EMBL/GenBank/DDBJ whole genome shotgun (WGS) entry which is preliminary data.</text>
</comment>
<dbReference type="AlphaFoldDB" id="A0A401UBH7"/>
<dbReference type="InterPro" id="IPR029441">
    <property type="entry name" value="Cass2"/>
</dbReference>
<dbReference type="SMART" id="SM00871">
    <property type="entry name" value="AraC_E_bind"/>
    <property type="match status" value="1"/>
</dbReference>
<name>A0A401UBH7_9BACT</name>
<dbReference type="RefSeq" id="WP_127122908.1">
    <property type="nucleotide sequence ID" value="NZ_BHXQ01000004.1"/>
</dbReference>
<dbReference type="InterPro" id="IPR011256">
    <property type="entry name" value="Reg_factor_effector_dom_sf"/>
</dbReference>
<feature type="domain" description="AraC effector-binding" evidence="1">
    <location>
        <begin position="1"/>
        <end position="153"/>
    </location>
</feature>
<dbReference type="OrthoDB" id="9801008at2"/>
<keyword evidence="3" id="KW-1185">Reference proteome</keyword>
<protein>
    <submittedName>
        <fullName evidence="2">AraC family transcriptional regulator</fullName>
    </submittedName>
</protein>
<evidence type="ECO:0000313" key="2">
    <source>
        <dbReference type="EMBL" id="GCC52268.1"/>
    </source>
</evidence>
<sequence length="153" mass="17089">MEKETIEGFTIVGLAVRTTNENGQAAQDIPALWNKFMSENILAQISDKADQQIYCMYTEYEDDFRKPYTTILGCKVANNPITVPEGLVAKFVPTNNYTKIVATANLQEGAVYKAWTDIWNSNLNRAYQADFEVYGSAAQDPNNASVDIFISVN</sequence>
<organism evidence="2 3">
    <name type="scientific">Chryseotalea sanaruensis</name>
    <dbReference type="NCBI Taxonomy" id="2482724"/>
    <lineage>
        <taxon>Bacteria</taxon>
        <taxon>Pseudomonadati</taxon>
        <taxon>Bacteroidota</taxon>
        <taxon>Cytophagia</taxon>
        <taxon>Cytophagales</taxon>
        <taxon>Chryseotaleaceae</taxon>
        <taxon>Chryseotalea</taxon>
    </lineage>
</organism>
<dbReference type="EMBL" id="BHXQ01000004">
    <property type="protein sequence ID" value="GCC52268.1"/>
    <property type="molecule type" value="Genomic_DNA"/>
</dbReference>
<accession>A0A401UBH7</accession>
<dbReference type="Pfam" id="PF14526">
    <property type="entry name" value="Cass2"/>
    <property type="match status" value="1"/>
</dbReference>
<dbReference type="InterPro" id="IPR053182">
    <property type="entry name" value="YobU-like_regulator"/>
</dbReference>
<dbReference type="SUPFAM" id="SSF55136">
    <property type="entry name" value="Probable bacterial effector-binding domain"/>
    <property type="match status" value="1"/>
</dbReference>
<reference evidence="2 3" key="1">
    <citation type="submission" date="2018-11" db="EMBL/GenBank/DDBJ databases">
        <title>Chryseotalea sanarue gen. nov., sp., nov., a member of the family Cytophagaceae, isolated from a brackish lake in Hamamatsu Japan.</title>
        <authorList>
            <person name="Maejima Y."/>
            <person name="Iino T."/>
            <person name="Muraguchi Y."/>
            <person name="Fukuda K."/>
            <person name="Ohkuma M."/>
            <person name="Moriuchi R."/>
            <person name="Dohra H."/>
            <person name="Kimbara K."/>
            <person name="Shintani M."/>
        </authorList>
    </citation>
    <scope>NUCLEOTIDE SEQUENCE [LARGE SCALE GENOMIC DNA]</scope>
    <source>
        <strain evidence="2 3">Ys</strain>
    </source>
</reference>
<dbReference type="InterPro" id="IPR010499">
    <property type="entry name" value="AraC_E-bd"/>
</dbReference>
<dbReference type="Proteomes" id="UP000288227">
    <property type="component" value="Unassembled WGS sequence"/>
</dbReference>
<gene>
    <name evidence="2" type="ORF">SanaruYs_25040</name>
</gene>
<evidence type="ECO:0000259" key="1">
    <source>
        <dbReference type="SMART" id="SM00871"/>
    </source>
</evidence>
<dbReference type="Gene3D" id="3.20.80.10">
    <property type="entry name" value="Regulatory factor, effector binding domain"/>
    <property type="match status" value="1"/>
</dbReference>
<proteinExistence type="predicted"/>
<dbReference type="PANTHER" id="PTHR36444:SF2">
    <property type="entry name" value="TRANSCRIPTIONAL REGULATOR PROTEIN YOBU-RELATED"/>
    <property type="match status" value="1"/>
</dbReference>